<proteinExistence type="predicted"/>
<evidence type="ECO:0000313" key="4">
    <source>
        <dbReference type="Proteomes" id="UP001150062"/>
    </source>
</evidence>
<protein>
    <recommendedName>
        <fullName evidence="5">Transmembrane protein</fullName>
    </recommendedName>
</protein>
<gene>
    <name evidence="3" type="ORF">M0813_25228</name>
</gene>
<evidence type="ECO:0000256" key="1">
    <source>
        <dbReference type="SAM" id="MobiDB-lite"/>
    </source>
</evidence>
<dbReference type="Proteomes" id="UP001150062">
    <property type="component" value="Unassembled WGS sequence"/>
</dbReference>
<keyword evidence="4" id="KW-1185">Reference proteome</keyword>
<evidence type="ECO:0008006" key="5">
    <source>
        <dbReference type="Google" id="ProtNLM"/>
    </source>
</evidence>
<sequence length="81" mass="9850">MTEEQEKNKEPIEEIQEKQKESTEEVNMEETISKLKIYKSEIEKLNKKSKVMYCIELFILIVLIFIFYLLINLTKKKQQFM</sequence>
<evidence type="ECO:0000256" key="2">
    <source>
        <dbReference type="SAM" id="Phobius"/>
    </source>
</evidence>
<keyword evidence="2" id="KW-0472">Membrane</keyword>
<accession>A0ABQ8Y451</accession>
<organism evidence="3 4">
    <name type="scientific">Anaeramoeba flamelloides</name>
    <dbReference type="NCBI Taxonomy" id="1746091"/>
    <lineage>
        <taxon>Eukaryota</taxon>
        <taxon>Metamonada</taxon>
        <taxon>Anaeramoebidae</taxon>
        <taxon>Anaeramoeba</taxon>
    </lineage>
</organism>
<feature type="region of interest" description="Disordered" evidence="1">
    <location>
        <begin position="1"/>
        <end position="25"/>
    </location>
</feature>
<keyword evidence="2" id="KW-1133">Transmembrane helix</keyword>
<feature type="compositionally biased region" description="Basic and acidic residues" evidence="1">
    <location>
        <begin position="1"/>
        <end position="23"/>
    </location>
</feature>
<evidence type="ECO:0000313" key="3">
    <source>
        <dbReference type="EMBL" id="KAJ6239345.1"/>
    </source>
</evidence>
<dbReference type="EMBL" id="JAOAOG010000226">
    <property type="protein sequence ID" value="KAJ6239345.1"/>
    <property type="molecule type" value="Genomic_DNA"/>
</dbReference>
<comment type="caution">
    <text evidence="3">The sequence shown here is derived from an EMBL/GenBank/DDBJ whole genome shotgun (WGS) entry which is preliminary data.</text>
</comment>
<feature type="transmembrane region" description="Helical" evidence="2">
    <location>
        <begin position="51"/>
        <end position="71"/>
    </location>
</feature>
<keyword evidence="2" id="KW-0812">Transmembrane</keyword>
<reference evidence="3" key="1">
    <citation type="submission" date="2022-08" db="EMBL/GenBank/DDBJ databases">
        <title>Novel sulfate-reducing endosymbionts in the free-living metamonad Anaeramoeba.</title>
        <authorList>
            <person name="Jerlstrom-Hultqvist J."/>
            <person name="Cepicka I."/>
            <person name="Gallot-Lavallee L."/>
            <person name="Salas-Leiva D."/>
            <person name="Curtis B.A."/>
            <person name="Zahonova K."/>
            <person name="Pipaliya S."/>
            <person name="Dacks J."/>
            <person name="Roger A.J."/>
        </authorList>
    </citation>
    <scope>NUCLEOTIDE SEQUENCE</scope>
    <source>
        <strain evidence="3">Schooner1</strain>
    </source>
</reference>
<name>A0ABQ8Y451_9EUKA</name>